<name>A0AAV3YB18_9GAST</name>
<protein>
    <submittedName>
        <fullName evidence="2">Uncharacterized protein</fullName>
    </submittedName>
</protein>
<organism evidence="2 3">
    <name type="scientific">Plakobranchus ocellatus</name>
    <dbReference type="NCBI Taxonomy" id="259542"/>
    <lineage>
        <taxon>Eukaryota</taxon>
        <taxon>Metazoa</taxon>
        <taxon>Spiralia</taxon>
        <taxon>Lophotrochozoa</taxon>
        <taxon>Mollusca</taxon>
        <taxon>Gastropoda</taxon>
        <taxon>Heterobranchia</taxon>
        <taxon>Euthyneura</taxon>
        <taxon>Panpulmonata</taxon>
        <taxon>Sacoglossa</taxon>
        <taxon>Placobranchoidea</taxon>
        <taxon>Plakobranchidae</taxon>
        <taxon>Plakobranchus</taxon>
    </lineage>
</organism>
<gene>
    <name evidence="2" type="ORF">PoB_000645500</name>
</gene>
<evidence type="ECO:0000313" key="2">
    <source>
        <dbReference type="EMBL" id="GFN79949.1"/>
    </source>
</evidence>
<dbReference type="EMBL" id="BLXT01000751">
    <property type="protein sequence ID" value="GFN79949.1"/>
    <property type="molecule type" value="Genomic_DNA"/>
</dbReference>
<dbReference type="Proteomes" id="UP000735302">
    <property type="component" value="Unassembled WGS sequence"/>
</dbReference>
<proteinExistence type="predicted"/>
<sequence length="93" mass="10562">MDGMFAVTFSFLLICPLTFCDHEAFVYDVSGPEEECRGEEEEEALGQSGLTSFSPTVRTFCAQEEVRQVNVDADVVFRIFSPHERRFSLISEK</sequence>
<feature type="chain" id="PRO_5043416475" evidence="1">
    <location>
        <begin position="21"/>
        <end position="93"/>
    </location>
</feature>
<keyword evidence="3" id="KW-1185">Reference proteome</keyword>
<keyword evidence="1" id="KW-0732">Signal</keyword>
<feature type="signal peptide" evidence="1">
    <location>
        <begin position="1"/>
        <end position="20"/>
    </location>
</feature>
<reference evidence="2 3" key="1">
    <citation type="journal article" date="2021" name="Elife">
        <title>Chloroplast acquisition without the gene transfer in kleptoplastic sea slugs, Plakobranchus ocellatus.</title>
        <authorList>
            <person name="Maeda T."/>
            <person name="Takahashi S."/>
            <person name="Yoshida T."/>
            <person name="Shimamura S."/>
            <person name="Takaki Y."/>
            <person name="Nagai Y."/>
            <person name="Toyoda A."/>
            <person name="Suzuki Y."/>
            <person name="Arimoto A."/>
            <person name="Ishii H."/>
            <person name="Satoh N."/>
            <person name="Nishiyama T."/>
            <person name="Hasebe M."/>
            <person name="Maruyama T."/>
            <person name="Minagawa J."/>
            <person name="Obokata J."/>
            <person name="Shigenobu S."/>
        </authorList>
    </citation>
    <scope>NUCLEOTIDE SEQUENCE [LARGE SCALE GENOMIC DNA]</scope>
</reference>
<evidence type="ECO:0000256" key="1">
    <source>
        <dbReference type="SAM" id="SignalP"/>
    </source>
</evidence>
<accession>A0AAV3YB18</accession>
<comment type="caution">
    <text evidence="2">The sequence shown here is derived from an EMBL/GenBank/DDBJ whole genome shotgun (WGS) entry which is preliminary data.</text>
</comment>
<dbReference type="AlphaFoldDB" id="A0AAV3YB18"/>
<evidence type="ECO:0000313" key="3">
    <source>
        <dbReference type="Proteomes" id="UP000735302"/>
    </source>
</evidence>